<keyword evidence="3" id="KW-1185">Reference proteome</keyword>
<reference evidence="2 3" key="1">
    <citation type="submission" date="2021-06" db="EMBL/GenBank/DDBJ databases">
        <title>A haploid diamondback moth (Plutella xylostella L.) genome assembly resolves 31 chromosomes and identifies a diamide resistance mutation.</title>
        <authorList>
            <person name="Ward C.M."/>
            <person name="Perry K.D."/>
            <person name="Baker G."/>
            <person name="Powis K."/>
            <person name="Heckel D.G."/>
            <person name="Baxter S.W."/>
        </authorList>
    </citation>
    <scope>NUCLEOTIDE SEQUENCE [LARGE SCALE GENOMIC DNA]</scope>
    <source>
        <strain evidence="2 3">LV</strain>
        <tissue evidence="2">Single pupa</tissue>
    </source>
</reference>
<keyword evidence="1" id="KW-0472">Membrane</keyword>
<evidence type="ECO:0000313" key="3">
    <source>
        <dbReference type="Proteomes" id="UP000823941"/>
    </source>
</evidence>
<sequence length="111" mass="12520">MFPKKGGQMKMLKMRNLSGSKDHHCLNNEGFGRQGNKHIKSYIEIKYRVIRIVLNCYGKSIMIVPCVKHIKMHEGNPKAHIPEFHIFSSSSILILILCFCTCFVGGTGVAL</sequence>
<dbReference type="EMBL" id="JAHIBW010000013">
    <property type="protein sequence ID" value="KAG7305275.1"/>
    <property type="molecule type" value="Genomic_DNA"/>
</dbReference>
<comment type="caution">
    <text evidence="2">The sequence shown here is derived from an EMBL/GenBank/DDBJ whole genome shotgun (WGS) entry which is preliminary data.</text>
</comment>
<dbReference type="Proteomes" id="UP000823941">
    <property type="component" value="Chromosome 13"/>
</dbReference>
<proteinExistence type="predicted"/>
<evidence type="ECO:0000256" key="1">
    <source>
        <dbReference type="SAM" id="Phobius"/>
    </source>
</evidence>
<keyword evidence="1" id="KW-0812">Transmembrane</keyword>
<organism evidence="2 3">
    <name type="scientific">Plutella xylostella</name>
    <name type="common">Diamondback moth</name>
    <name type="synonym">Plutella maculipennis</name>
    <dbReference type="NCBI Taxonomy" id="51655"/>
    <lineage>
        <taxon>Eukaryota</taxon>
        <taxon>Metazoa</taxon>
        <taxon>Ecdysozoa</taxon>
        <taxon>Arthropoda</taxon>
        <taxon>Hexapoda</taxon>
        <taxon>Insecta</taxon>
        <taxon>Pterygota</taxon>
        <taxon>Neoptera</taxon>
        <taxon>Endopterygota</taxon>
        <taxon>Lepidoptera</taxon>
        <taxon>Glossata</taxon>
        <taxon>Ditrysia</taxon>
        <taxon>Yponomeutoidea</taxon>
        <taxon>Plutellidae</taxon>
        <taxon>Plutella</taxon>
    </lineage>
</organism>
<accession>A0ABQ7QJ65</accession>
<protein>
    <submittedName>
        <fullName evidence="2">Uncharacterized protein</fullName>
    </submittedName>
</protein>
<name>A0ABQ7QJ65_PLUXY</name>
<gene>
    <name evidence="2" type="ORF">JYU34_009318</name>
</gene>
<evidence type="ECO:0000313" key="2">
    <source>
        <dbReference type="EMBL" id="KAG7305275.1"/>
    </source>
</evidence>
<keyword evidence="1" id="KW-1133">Transmembrane helix</keyword>
<feature type="transmembrane region" description="Helical" evidence="1">
    <location>
        <begin position="92"/>
        <end position="110"/>
    </location>
</feature>